<evidence type="ECO:0000313" key="2">
    <source>
        <dbReference type="Proteomes" id="UP000266305"/>
    </source>
</evidence>
<sequence>MRVKVEGLKELEAQLTRLSKGAARGALRRAGVKSLQPMAEIARGLAPKDTGDLANSIAVAAKAVGGGAEIGKAEFGAVMRAGGSVGEARAALRDARRAATDAGNLSAVELYMGPAKAKSKQAAIKAVVQEFGSVKQAPQPYMRPAWDQDREALLGRLKVEIWAEIRKAIVRAEKRAARAAAKGIAK</sequence>
<dbReference type="EMBL" id="QWGP01000038">
    <property type="protein sequence ID" value="RHZ91149.1"/>
    <property type="molecule type" value="Genomic_DNA"/>
</dbReference>
<dbReference type="RefSeq" id="WP_119001340.1">
    <property type="nucleotide sequence ID" value="NZ_QWGP01000038.1"/>
</dbReference>
<dbReference type="AlphaFoldDB" id="A0AAX1UG52"/>
<evidence type="ECO:0000313" key="1">
    <source>
        <dbReference type="EMBL" id="RHZ91149.1"/>
    </source>
</evidence>
<comment type="caution">
    <text evidence="1">The sequence shown here is derived from an EMBL/GenBank/DDBJ whole genome shotgun (WGS) entry which is preliminary data.</text>
</comment>
<protein>
    <submittedName>
        <fullName evidence="1">HK97 gp10 family phage protein</fullName>
    </submittedName>
</protein>
<gene>
    <name evidence="1" type="ORF">D1114_20980</name>
</gene>
<proteinExistence type="predicted"/>
<accession>A0AAX1UG52</accession>
<dbReference type="Proteomes" id="UP000266305">
    <property type="component" value="Unassembled WGS sequence"/>
</dbReference>
<reference evidence="1 2" key="1">
    <citation type="submission" date="2018-08" db="EMBL/GenBank/DDBJ databases">
        <title>Draft genome sequence of Rhodobacter sphaeroides FY.</title>
        <authorList>
            <person name="Rayyan A."/>
            <person name="Meyer T.E."/>
            <person name="Kyndt J.A."/>
        </authorList>
    </citation>
    <scope>NUCLEOTIDE SEQUENCE [LARGE SCALE GENOMIC DNA]</scope>
    <source>
        <strain evidence="1 2">FY</strain>
    </source>
</reference>
<organism evidence="1 2">
    <name type="scientific">Cereibacter sphaeroides</name>
    <name type="common">Rhodobacter sphaeroides</name>
    <dbReference type="NCBI Taxonomy" id="1063"/>
    <lineage>
        <taxon>Bacteria</taxon>
        <taxon>Pseudomonadati</taxon>
        <taxon>Pseudomonadota</taxon>
        <taxon>Alphaproteobacteria</taxon>
        <taxon>Rhodobacterales</taxon>
        <taxon>Paracoccaceae</taxon>
        <taxon>Cereibacter</taxon>
    </lineage>
</organism>
<name>A0AAX1UG52_CERSP</name>